<dbReference type="GO" id="GO:0032259">
    <property type="term" value="P:methylation"/>
    <property type="evidence" value="ECO:0007669"/>
    <property type="project" value="InterPro"/>
</dbReference>
<protein>
    <recommendedName>
        <fullName evidence="1">Methyltransferase small domain-containing protein</fullName>
    </recommendedName>
</protein>
<evidence type="ECO:0000313" key="2">
    <source>
        <dbReference type="EMBL" id="SVB14912.1"/>
    </source>
</evidence>
<proteinExistence type="predicted"/>
<organism evidence="2">
    <name type="scientific">marine metagenome</name>
    <dbReference type="NCBI Taxonomy" id="408172"/>
    <lineage>
        <taxon>unclassified sequences</taxon>
        <taxon>metagenomes</taxon>
        <taxon>ecological metagenomes</taxon>
    </lineage>
</organism>
<dbReference type="CDD" id="cd02440">
    <property type="entry name" value="AdoMet_MTases"/>
    <property type="match status" value="1"/>
</dbReference>
<dbReference type="EMBL" id="UINC01030466">
    <property type="protein sequence ID" value="SVB14912.1"/>
    <property type="molecule type" value="Genomic_DNA"/>
</dbReference>
<dbReference type="InterPro" id="IPR002052">
    <property type="entry name" value="DNA_methylase_N6_adenine_CS"/>
</dbReference>
<gene>
    <name evidence="2" type="ORF">METZ01_LOCUS167766</name>
</gene>
<dbReference type="PANTHER" id="PTHR47739:SF1">
    <property type="entry name" value="TRNA1(VAL) (ADENINE(37)-N6)-METHYLTRANSFERASE"/>
    <property type="match status" value="1"/>
</dbReference>
<dbReference type="InterPro" id="IPR007848">
    <property type="entry name" value="Small_mtfrase_dom"/>
</dbReference>
<dbReference type="Gene3D" id="3.40.50.150">
    <property type="entry name" value="Vaccinia Virus protein VP39"/>
    <property type="match status" value="1"/>
</dbReference>
<accession>A0A382BNE6</accession>
<dbReference type="InterPro" id="IPR050210">
    <property type="entry name" value="tRNA_Adenine-N(6)_MTase"/>
</dbReference>
<dbReference type="InterPro" id="IPR029063">
    <property type="entry name" value="SAM-dependent_MTases_sf"/>
</dbReference>
<dbReference type="PANTHER" id="PTHR47739">
    <property type="entry name" value="TRNA1(VAL) (ADENINE(37)-N6)-METHYLTRANSFERASE"/>
    <property type="match status" value="1"/>
</dbReference>
<dbReference type="PROSITE" id="PS00092">
    <property type="entry name" value="N6_MTASE"/>
    <property type="match status" value="1"/>
</dbReference>
<dbReference type="AlphaFoldDB" id="A0A382BNE6"/>
<dbReference type="SUPFAM" id="SSF53335">
    <property type="entry name" value="S-adenosyl-L-methionine-dependent methyltransferases"/>
    <property type="match status" value="1"/>
</dbReference>
<reference evidence="2" key="1">
    <citation type="submission" date="2018-05" db="EMBL/GenBank/DDBJ databases">
        <authorList>
            <person name="Lanie J.A."/>
            <person name="Ng W.-L."/>
            <person name="Kazmierczak K.M."/>
            <person name="Andrzejewski T.M."/>
            <person name="Davidsen T.M."/>
            <person name="Wayne K.J."/>
            <person name="Tettelin H."/>
            <person name="Glass J.I."/>
            <person name="Rusch D."/>
            <person name="Podicherti R."/>
            <person name="Tsui H.-C.T."/>
            <person name="Winkler M.E."/>
        </authorList>
    </citation>
    <scope>NUCLEOTIDE SEQUENCE</scope>
</reference>
<name>A0A382BNE6_9ZZZZ</name>
<dbReference type="GO" id="GO:0003676">
    <property type="term" value="F:nucleic acid binding"/>
    <property type="evidence" value="ECO:0007669"/>
    <property type="project" value="InterPro"/>
</dbReference>
<dbReference type="Pfam" id="PF05175">
    <property type="entry name" value="MTS"/>
    <property type="match status" value="1"/>
</dbReference>
<evidence type="ECO:0000259" key="1">
    <source>
        <dbReference type="Pfam" id="PF05175"/>
    </source>
</evidence>
<dbReference type="GO" id="GO:0008757">
    <property type="term" value="F:S-adenosylmethionine-dependent methyltransferase activity"/>
    <property type="evidence" value="ECO:0007669"/>
    <property type="project" value="UniProtKB-ARBA"/>
</dbReference>
<sequence length="249" mass="28394">MTALNLSNSPVVQQSIDGYRYSIEPFLLINFSNLLTNSRLLDIGTGCGIIPLLVTTQVDLEEIVAVEIQKSLYNFAIKNMSDNKISCRISLIHGDFLDLTPATTHGFFDSVISNPPYRKLNTGRINPNDEKAIARHEISMDLNSLITKTASLLKHEGTFVMAYPPLRLKETQEKLYAQNLFPTRIRFIHGSRKADARIFLIESVKNRQEECTIEPPLFIYNEDGSYSHEMEKIYASFNYSSRPHYVKKK</sequence>
<feature type="domain" description="Methyltransferase small" evidence="1">
    <location>
        <begin position="27"/>
        <end position="120"/>
    </location>
</feature>